<dbReference type="AlphaFoldDB" id="A0A382KRB6"/>
<gene>
    <name evidence="1" type="ORF">METZ01_LOCUS279942</name>
</gene>
<protein>
    <submittedName>
        <fullName evidence="1">Uncharacterized protein</fullName>
    </submittedName>
</protein>
<evidence type="ECO:0000313" key="1">
    <source>
        <dbReference type="EMBL" id="SVC27088.1"/>
    </source>
</evidence>
<name>A0A382KRB6_9ZZZZ</name>
<organism evidence="1">
    <name type="scientific">marine metagenome</name>
    <dbReference type="NCBI Taxonomy" id="408172"/>
    <lineage>
        <taxon>unclassified sequences</taxon>
        <taxon>metagenomes</taxon>
        <taxon>ecological metagenomes</taxon>
    </lineage>
</organism>
<accession>A0A382KRB6</accession>
<dbReference type="EMBL" id="UINC01082376">
    <property type="protein sequence ID" value="SVC27088.1"/>
    <property type="molecule type" value="Genomic_DNA"/>
</dbReference>
<feature type="non-terminal residue" evidence="1">
    <location>
        <position position="135"/>
    </location>
</feature>
<reference evidence="1" key="1">
    <citation type="submission" date="2018-05" db="EMBL/GenBank/DDBJ databases">
        <authorList>
            <person name="Lanie J.A."/>
            <person name="Ng W.-L."/>
            <person name="Kazmierczak K.M."/>
            <person name="Andrzejewski T.M."/>
            <person name="Davidsen T.M."/>
            <person name="Wayne K.J."/>
            <person name="Tettelin H."/>
            <person name="Glass J.I."/>
            <person name="Rusch D."/>
            <person name="Podicherti R."/>
            <person name="Tsui H.-C.T."/>
            <person name="Winkler M.E."/>
        </authorList>
    </citation>
    <scope>NUCLEOTIDE SEQUENCE</scope>
</reference>
<proteinExistence type="predicted"/>
<sequence>MYMDNEGEWQSFSVRDLIEYYSKGDAMEENKTGSEICCDNSKCPDKLEPKEPHVLTSVLKNVPVDIMWELRRYHSKPSHFEVKWKARQPVEGKRYGEGGNLKWQDAQSGDMYVRDRSLENRYWDLREKHRVLRIE</sequence>